<dbReference type="STRING" id="681398.PJIAN_2163"/>
<dbReference type="Pfam" id="PF02622">
    <property type="entry name" value="DUF179"/>
    <property type="match status" value="1"/>
</dbReference>
<dbReference type="AlphaFoldDB" id="A0A161L7C9"/>
<evidence type="ECO:0000313" key="4">
    <source>
        <dbReference type="Proteomes" id="UP000076586"/>
    </source>
</evidence>
<comment type="caution">
    <text evidence="3">The sequence shown here is derived from an EMBL/GenBank/DDBJ whole genome shotgun (WGS) entry which is preliminary data.</text>
</comment>
<dbReference type="PANTHER" id="PTHR30327">
    <property type="entry name" value="UNCHARACTERIZED PROTEIN YQGE"/>
    <property type="match status" value="1"/>
</dbReference>
<reference evidence="4" key="2">
    <citation type="journal article" date="2017" name="Genome Announc.">
        <title>Draft genome sequence of Paludibacter jiangxiensis NM7(T), a propionate-producing fermentative bacterium.</title>
        <authorList>
            <person name="Qiu Y.-L."/>
            <person name="Tourlousse D.M."/>
            <person name="Matsuura N."/>
            <person name="Ohashi A."/>
            <person name="Sekiguchi Y."/>
        </authorList>
    </citation>
    <scope>NUCLEOTIDE SEQUENCE [LARGE SCALE GENOMIC DNA]</scope>
    <source>
        <strain evidence="4">NM7</strain>
    </source>
</reference>
<evidence type="ECO:0000256" key="1">
    <source>
        <dbReference type="ARBA" id="ARBA00009600"/>
    </source>
</evidence>
<reference evidence="4" key="1">
    <citation type="submission" date="2016-04" db="EMBL/GenBank/DDBJ databases">
        <title>Draft genome sequence of Paludibacter jiangxiensis strain NM7.</title>
        <authorList>
            <person name="Qiu Y."/>
            <person name="Matsuura N."/>
            <person name="Ohashi A."/>
            <person name="Tourlousse M.D."/>
            <person name="Sekiguchi Y."/>
        </authorList>
    </citation>
    <scope>NUCLEOTIDE SEQUENCE [LARGE SCALE GENOMIC DNA]</scope>
    <source>
        <strain evidence="4">NM7</strain>
    </source>
</reference>
<organism evidence="3 4">
    <name type="scientific">Paludibacter jiangxiensis</name>
    <dbReference type="NCBI Taxonomy" id="681398"/>
    <lineage>
        <taxon>Bacteria</taxon>
        <taxon>Pseudomonadati</taxon>
        <taxon>Bacteroidota</taxon>
        <taxon>Bacteroidia</taxon>
        <taxon>Bacteroidales</taxon>
        <taxon>Paludibacteraceae</taxon>
        <taxon>Paludibacter</taxon>
    </lineage>
</organism>
<dbReference type="Gene3D" id="3.40.1740.10">
    <property type="entry name" value="VC0467-like"/>
    <property type="match status" value="1"/>
</dbReference>
<dbReference type="Proteomes" id="UP000076586">
    <property type="component" value="Unassembled WGS sequence"/>
</dbReference>
<dbReference type="PANTHER" id="PTHR30327:SF1">
    <property type="entry name" value="UPF0301 PROTEIN YQGE"/>
    <property type="match status" value="1"/>
</dbReference>
<comment type="similarity">
    <text evidence="1 2">Belongs to the UPF0301 (AlgH) family.</text>
</comment>
<evidence type="ECO:0000256" key="2">
    <source>
        <dbReference type="HAMAP-Rule" id="MF_00758"/>
    </source>
</evidence>
<gene>
    <name evidence="3" type="ORF">PJIAN_2163</name>
</gene>
<protein>
    <recommendedName>
        <fullName evidence="2">UPF0301 protein PJIAN_2163</fullName>
    </recommendedName>
</protein>
<dbReference type="GO" id="GO:0005829">
    <property type="term" value="C:cytosol"/>
    <property type="evidence" value="ECO:0007669"/>
    <property type="project" value="TreeGrafter"/>
</dbReference>
<keyword evidence="4" id="KW-1185">Reference proteome</keyword>
<proteinExistence type="inferred from homology"/>
<name>A0A161L7C9_9BACT</name>
<evidence type="ECO:0000313" key="3">
    <source>
        <dbReference type="EMBL" id="GAT62604.1"/>
    </source>
</evidence>
<dbReference type="InterPro" id="IPR003774">
    <property type="entry name" value="AlgH-like"/>
</dbReference>
<dbReference type="OrthoDB" id="9807486at2"/>
<dbReference type="HAMAP" id="MF_00758">
    <property type="entry name" value="UPF0301"/>
    <property type="match status" value="1"/>
</dbReference>
<accession>A0A161L7C9</accession>
<dbReference type="SUPFAM" id="SSF143456">
    <property type="entry name" value="VC0467-like"/>
    <property type="match status" value="1"/>
</dbReference>
<dbReference type="RefSeq" id="WP_068703038.1">
    <property type="nucleotide sequence ID" value="NZ_BDCR01000002.1"/>
</dbReference>
<dbReference type="EMBL" id="BDCR01000002">
    <property type="protein sequence ID" value="GAT62604.1"/>
    <property type="molecule type" value="Genomic_DNA"/>
</dbReference>
<sequence>MYLDSSFLTIDAGFQPSVGRLLVAEPFMNEPYFGRSVILLTQHSNLGSMGLVLNKPLKLYLHEILEGVKVEENIPVFCGGPVGSKSLFYLHNLSEVPQSFQITKNLYLGGDFEWLMDNLNAGLGAAAKVRFFLGYAGWDEGQLQDEIKHQSWLVTKLATDEILHMPGYESLWSRSMQSLGGKYKRWAEFPQNPNLN</sequence>